<dbReference type="AlphaFoldDB" id="A0A5B1BQY0"/>
<accession>A0A5B1BQY0</accession>
<sequence>MADAVSHQIQVACDDLYCTPLDPVAQANAGDLLLRLTPAADERDIARRIRIACDELHDDPADLDARRKLLALLNPAAAFRSDVITRTSKIYG</sequence>
<evidence type="ECO:0000313" key="1">
    <source>
        <dbReference type="EMBL" id="KAA1250195.1"/>
    </source>
</evidence>
<keyword evidence="2" id="KW-1185">Reference proteome</keyword>
<name>A0A5B1BQY0_MYCSI</name>
<dbReference type="RefSeq" id="WP_149653977.1">
    <property type="nucleotide sequence ID" value="NZ_VTZN01000053.1"/>
</dbReference>
<proteinExistence type="predicted"/>
<gene>
    <name evidence="1" type="ORF">F0Q45_10965</name>
</gene>
<dbReference type="OrthoDB" id="4733456at2"/>
<protein>
    <submittedName>
        <fullName evidence="1">Uncharacterized protein</fullName>
    </submittedName>
</protein>
<dbReference type="EMBL" id="VTZN01000053">
    <property type="protein sequence ID" value="KAA1250195.1"/>
    <property type="molecule type" value="Genomic_DNA"/>
</dbReference>
<organism evidence="1 2">
    <name type="scientific">Mycobacterium simiae</name>
    <name type="common">Mycobacterium habana</name>
    <dbReference type="NCBI Taxonomy" id="1784"/>
    <lineage>
        <taxon>Bacteria</taxon>
        <taxon>Bacillati</taxon>
        <taxon>Actinomycetota</taxon>
        <taxon>Actinomycetes</taxon>
        <taxon>Mycobacteriales</taxon>
        <taxon>Mycobacteriaceae</taxon>
        <taxon>Mycobacterium</taxon>
        <taxon>Mycobacterium simiae complex</taxon>
    </lineage>
</organism>
<evidence type="ECO:0000313" key="2">
    <source>
        <dbReference type="Proteomes" id="UP000324701"/>
    </source>
</evidence>
<dbReference type="Proteomes" id="UP000324701">
    <property type="component" value="Unassembled WGS sequence"/>
</dbReference>
<reference evidence="1 2" key="1">
    <citation type="submission" date="2019-09" db="EMBL/GenBank/DDBJ databases">
        <title>Report of infection by Mycobacterium simiae a patient suffering from pulmonary tuberculosis.</title>
        <authorList>
            <person name="Mohanty P.S."/>
            <person name="Bansal A.K."/>
            <person name="Singh H."/>
            <person name="Sharma S."/>
            <person name="Patil S.A."/>
            <person name="Upadhaya P."/>
            <person name="Singh P.K."/>
            <person name="Kumar D."/>
            <person name="Kumar S."/>
            <person name="Singh R.K."/>
            <person name="Chaudhary B."/>
        </authorList>
    </citation>
    <scope>NUCLEOTIDE SEQUENCE [LARGE SCALE GENOMIC DNA]</scope>
    <source>
        <strain evidence="1 2">JAL-560-SIM</strain>
    </source>
</reference>
<comment type="caution">
    <text evidence="1">The sequence shown here is derived from an EMBL/GenBank/DDBJ whole genome shotgun (WGS) entry which is preliminary data.</text>
</comment>